<reference evidence="2 3" key="1">
    <citation type="submission" date="2017-06" db="EMBL/GenBank/DDBJ databases">
        <authorList>
            <person name="Kim H.J."/>
            <person name="Triplett B.A."/>
        </authorList>
    </citation>
    <scope>NUCLEOTIDE SEQUENCE [LARGE SCALE GENOMIC DNA]</scope>
    <source>
        <strain evidence="2">FRACA_ARgP5</strain>
    </source>
</reference>
<gene>
    <name evidence="2" type="ORF">FRACA_3290006</name>
</gene>
<evidence type="ECO:0000313" key="2">
    <source>
        <dbReference type="EMBL" id="SNQ49397.1"/>
    </source>
</evidence>
<protein>
    <submittedName>
        <fullName evidence="2">Uncharacterized protein</fullName>
    </submittedName>
</protein>
<dbReference type="Proteomes" id="UP000234331">
    <property type="component" value="Unassembled WGS sequence"/>
</dbReference>
<evidence type="ECO:0000313" key="3">
    <source>
        <dbReference type="Proteomes" id="UP000234331"/>
    </source>
</evidence>
<sequence>MHDMQPHGPWWLGMFVVRCQAHRNHPGDLDIRMPDRSVPQSISGRAVDGLIVGADVPTGRGTHKHAPA</sequence>
<evidence type="ECO:0000256" key="1">
    <source>
        <dbReference type="SAM" id="MobiDB-lite"/>
    </source>
</evidence>
<proteinExistence type="predicted"/>
<name>A0A2I2KUQ4_9ACTN</name>
<dbReference type="AlphaFoldDB" id="A0A2I2KUQ4"/>
<organism evidence="2 3">
    <name type="scientific">Frankia canadensis</name>
    <dbReference type="NCBI Taxonomy" id="1836972"/>
    <lineage>
        <taxon>Bacteria</taxon>
        <taxon>Bacillati</taxon>
        <taxon>Actinomycetota</taxon>
        <taxon>Actinomycetes</taxon>
        <taxon>Frankiales</taxon>
        <taxon>Frankiaceae</taxon>
        <taxon>Frankia</taxon>
    </lineage>
</organism>
<keyword evidence="3" id="KW-1185">Reference proteome</keyword>
<feature type="compositionally biased region" description="Basic and acidic residues" evidence="1">
    <location>
        <begin position="25"/>
        <end position="35"/>
    </location>
</feature>
<dbReference type="EMBL" id="FZMO01000256">
    <property type="protein sequence ID" value="SNQ49397.1"/>
    <property type="molecule type" value="Genomic_DNA"/>
</dbReference>
<feature type="region of interest" description="Disordered" evidence="1">
    <location>
        <begin position="25"/>
        <end position="44"/>
    </location>
</feature>
<accession>A0A2I2KUQ4</accession>